<accession>A0AAV4TB03</accession>
<dbReference type="Proteomes" id="UP001054837">
    <property type="component" value="Unassembled WGS sequence"/>
</dbReference>
<gene>
    <name evidence="1" type="ORF">CDAR_453331</name>
</gene>
<evidence type="ECO:0000313" key="2">
    <source>
        <dbReference type="Proteomes" id="UP001054837"/>
    </source>
</evidence>
<feature type="non-terminal residue" evidence="1">
    <location>
        <position position="71"/>
    </location>
</feature>
<evidence type="ECO:0000313" key="1">
    <source>
        <dbReference type="EMBL" id="GIY42869.1"/>
    </source>
</evidence>
<dbReference type="AlphaFoldDB" id="A0AAV4TB03"/>
<reference evidence="1 2" key="1">
    <citation type="submission" date="2021-06" db="EMBL/GenBank/DDBJ databases">
        <title>Caerostris darwini draft genome.</title>
        <authorList>
            <person name="Kono N."/>
            <person name="Arakawa K."/>
        </authorList>
    </citation>
    <scope>NUCLEOTIDE SEQUENCE [LARGE SCALE GENOMIC DNA]</scope>
</reference>
<organism evidence="1 2">
    <name type="scientific">Caerostris darwini</name>
    <dbReference type="NCBI Taxonomy" id="1538125"/>
    <lineage>
        <taxon>Eukaryota</taxon>
        <taxon>Metazoa</taxon>
        <taxon>Ecdysozoa</taxon>
        <taxon>Arthropoda</taxon>
        <taxon>Chelicerata</taxon>
        <taxon>Arachnida</taxon>
        <taxon>Araneae</taxon>
        <taxon>Araneomorphae</taxon>
        <taxon>Entelegynae</taxon>
        <taxon>Araneoidea</taxon>
        <taxon>Araneidae</taxon>
        <taxon>Caerostris</taxon>
    </lineage>
</organism>
<proteinExistence type="predicted"/>
<comment type="caution">
    <text evidence="1">The sequence shown here is derived from an EMBL/GenBank/DDBJ whole genome shotgun (WGS) entry which is preliminary data.</text>
</comment>
<keyword evidence="2" id="KW-1185">Reference proteome</keyword>
<protein>
    <submittedName>
        <fullName evidence="1">Uncharacterized protein</fullName>
    </submittedName>
</protein>
<sequence>MAAIPTSSRVCWLKGRKMDMPKKTSLSQRKASVHFPESVSRSQSDLLWSIDLYRNRLLSPFFTSNDIKRTE</sequence>
<dbReference type="EMBL" id="BPLQ01009265">
    <property type="protein sequence ID" value="GIY42869.1"/>
    <property type="molecule type" value="Genomic_DNA"/>
</dbReference>
<name>A0AAV4TB03_9ARAC</name>